<dbReference type="EMBL" id="CAMXCT010002957">
    <property type="protein sequence ID" value="CAI4001538.1"/>
    <property type="molecule type" value="Genomic_DNA"/>
</dbReference>
<dbReference type="EMBL" id="CAMXCT030002957">
    <property type="protein sequence ID" value="CAL4788850.1"/>
    <property type="molecule type" value="Genomic_DNA"/>
</dbReference>
<dbReference type="EMBL" id="CAMXCT020002957">
    <property type="protein sequence ID" value="CAL1154913.1"/>
    <property type="molecule type" value="Genomic_DNA"/>
</dbReference>
<comment type="caution">
    <text evidence="1">The sequence shown here is derived from an EMBL/GenBank/DDBJ whole genome shotgun (WGS) entry which is preliminary data.</text>
</comment>
<organism evidence="1">
    <name type="scientific">Cladocopium goreaui</name>
    <dbReference type="NCBI Taxonomy" id="2562237"/>
    <lineage>
        <taxon>Eukaryota</taxon>
        <taxon>Sar</taxon>
        <taxon>Alveolata</taxon>
        <taxon>Dinophyceae</taxon>
        <taxon>Suessiales</taxon>
        <taxon>Symbiodiniaceae</taxon>
        <taxon>Cladocopium</taxon>
    </lineage>
</organism>
<keyword evidence="3" id="KW-0223">Dioxygenase</keyword>
<accession>A0A9P1G677</accession>
<keyword evidence="4" id="KW-1185">Reference proteome</keyword>
<sequence>MQRLAELMGWTGWVPSRETQIVPVAMPSELSLRFAEFVPTWRHRAVSKTWHRTIIRMRLKQALDPKETWSMTHLLRGPDFVAHRLKLGPPCEELSGTAEVVLIDGLVVGGGPRECARSEGCYQCEMHKEQAMLRIQLVRVSGVGAGPDSREELLVPVVKALFQFQGF</sequence>
<evidence type="ECO:0000313" key="2">
    <source>
        <dbReference type="EMBL" id="CAL1154913.1"/>
    </source>
</evidence>
<reference evidence="1" key="1">
    <citation type="submission" date="2022-10" db="EMBL/GenBank/DDBJ databases">
        <authorList>
            <person name="Chen Y."/>
            <person name="Dougan E. K."/>
            <person name="Chan C."/>
            <person name="Rhodes N."/>
            <person name="Thang M."/>
        </authorList>
    </citation>
    <scope>NUCLEOTIDE SEQUENCE</scope>
</reference>
<name>A0A9P1G677_9DINO</name>
<evidence type="ECO:0000313" key="1">
    <source>
        <dbReference type="EMBL" id="CAI4001538.1"/>
    </source>
</evidence>
<gene>
    <name evidence="1" type="ORF">C1SCF055_LOCUS27577</name>
</gene>
<evidence type="ECO:0000313" key="4">
    <source>
        <dbReference type="Proteomes" id="UP001152797"/>
    </source>
</evidence>
<dbReference type="GO" id="GO:0051213">
    <property type="term" value="F:dioxygenase activity"/>
    <property type="evidence" value="ECO:0007669"/>
    <property type="project" value="UniProtKB-KW"/>
</dbReference>
<evidence type="ECO:0000313" key="3">
    <source>
        <dbReference type="EMBL" id="CAL4788850.1"/>
    </source>
</evidence>
<dbReference type="Proteomes" id="UP001152797">
    <property type="component" value="Unassembled WGS sequence"/>
</dbReference>
<dbReference type="AlphaFoldDB" id="A0A9P1G677"/>
<protein>
    <submittedName>
        <fullName evidence="3">Alpha-ketoglutarate-dependent dioxygenase AlkB-like domain-containing protein</fullName>
    </submittedName>
</protein>
<keyword evidence="3" id="KW-0560">Oxidoreductase</keyword>
<reference evidence="2" key="2">
    <citation type="submission" date="2024-04" db="EMBL/GenBank/DDBJ databases">
        <authorList>
            <person name="Chen Y."/>
            <person name="Shah S."/>
            <person name="Dougan E. K."/>
            <person name="Thang M."/>
            <person name="Chan C."/>
        </authorList>
    </citation>
    <scope>NUCLEOTIDE SEQUENCE [LARGE SCALE GENOMIC DNA]</scope>
</reference>
<proteinExistence type="predicted"/>